<dbReference type="AlphaFoldDB" id="A0A0K0G596"/>
<proteinExistence type="predicted"/>
<sequence length="82" mass="9709">MRNKCKFKEWVKGEGYGQKKSDMMSTLFTPVEIYLLLNMSFYDNDKEMRIIKGLQRTCGWKVTVTLINICNMAELYKRIQST</sequence>
<keyword evidence="1" id="KW-1185">Reference proteome</keyword>
<name>A0A0K0G596_STRVS</name>
<dbReference type="WBParaSite" id="SVE_1991200.1">
    <property type="protein sequence ID" value="SVE_1991200.1"/>
    <property type="gene ID" value="SVE_1991200"/>
</dbReference>
<evidence type="ECO:0000313" key="2">
    <source>
        <dbReference type="WBParaSite" id="SVE_1991200.1"/>
    </source>
</evidence>
<reference evidence="2" key="2">
    <citation type="submission" date="2015-08" db="UniProtKB">
        <authorList>
            <consortium name="WormBaseParasite"/>
        </authorList>
    </citation>
    <scope>IDENTIFICATION</scope>
</reference>
<protein>
    <submittedName>
        <fullName evidence="2">DDE_Tnp_1_7 domain-containing protein</fullName>
    </submittedName>
</protein>
<evidence type="ECO:0000313" key="1">
    <source>
        <dbReference type="Proteomes" id="UP000035680"/>
    </source>
</evidence>
<reference evidence="1" key="1">
    <citation type="submission" date="2014-07" db="EMBL/GenBank/DDBJ databases">
        <authorList>
            <person name="Martin A.A"/>
            <person name="De Silva N."/>
        </authorList>
    </citation>
    <scope>NUCLEOTIDE SEQUENCE</scope>
</reference>
<dbReference type="Proteomes" id="UP000035680">
    <property type="component" value="Unassembled WGS sequence"/>
</dbReference>
<organism evidence="1 2">
    <name type="scientific">Strongyloides venezuelensis</name>
    <name type="common">Threadworm</name>
    <dbReference type="NCBI Taxonomy" id="75913"/>
    <lineage>
        <taxon>Eukaryota</taxon>
        <taxon>Metazoa</taxon>
        <taxon>Ecdysozoa</taxon>
        <taxon>Nematoda</taxon>
        <taxon>Chromadorea</taxon>
        <taxon>Rhabditida</taxon>
        <taxon>Tylenchina</taxon>
        <taxon>Panagrolaimomorpha</taxon>
        <taxon>Strongyloidoidea</taxon>
        <taxon>Strongyloididae</taxon>
        <taxon>Strongyloides</taxon>
    </lineage>
</organism>
<accession>A0A0K0G596</accession>